<accession>A0A934J3N8</accession>
<dbReference type="Pfam" id="PF16477">
    <property type="entry name" value="DUF5054"/>
    <property type="match status" value="1"/>
</dbReference>
<dbReference type="SUPFAM" id="SSF88713">
    <property type="entry name" value="Glycoside hydrolase/deacetylase"/>
    <property type="match status" value="1"/>
</dbReference>
<name>A0A934J3N8_9BACL</name>
<evidence type="ECO:0000313" key="1">
    <source>
        <dbReference type="EMBL" id="MBJ6362235.1"/>
    </source>
</evidence>
<evidence type="ECO:0000313" key="2">
    <source>
        <dbReference type="Proteomes" id="UP000640274"/>
    </source>
</evidence>
<protein>
    <submittedName>
        <fullName evidence="1">DUF5054 domain-containing protein</fullName>
    </submittedName>
</protein>
<comment type="caution">
    <text evidence="1">The sequence shown here is derived from an EMBL/GenBank/DDBJ whole genome shotgun (WGS) entry which is preliminary data.</text>
</comment>
<dbReference type="Proteomes" id="UP000640274">
    <property type="component" value="Unassembled WGS sequence"/>
</dbReference>
<reference evidence="1" key="1">
    <citation type="submission" date="2020-12" db="EMBL/GenBank/DDBJ databases">
        <authorList>
            <person name="Huq M.A."/>
        </authorList>
    </citation>
    <scope>NUCLEOTIDE SEQUENCE</scope>
    <source>
        <strain evidence="1">MAHUQ-46</strain>
    </source>
</reference>
<dbReference type="InterPro" id="IPR032482">
    <property type="entry name" value="DUF5054"/>
</dbReference>
<dbReference type="CDD" id="cd10791">
    <property type="entry name" value="GH38N_AMII_like_1"/>
    <property type="match status" value="1"/>
</dbReference>
<organism evidence="1 2">
    <name type="scientific">Paenibacillus roseus</name>
    <dbReference type="NCBI Taxonomy" id="2798579"/>
    <lineage>
        <taxon>Bacteria</taxon>
        <taxon>Bacillati</taxon>
        <taxon>Bacillota</taxon>
        <taxon>Bacilli</taxon>
        <taxon>Bacillales</taxon>
        <taxon>Paenibacillaceae</taxon>
        <taxon>Paenibacillus</taxon>
    </lineage>
</organism>
<proteinExistence type="predicted"/>
<dbReference type="Gene3D" id="3.20.110.10">
    <property type="entry name" value="Glycoside hydrolase 38, N terminal domain"/>
    <property type="match status" value="1"/>
</dbReference>
<dbReference type="EMBL" id="JAELUP010000065">
    <property type="protein sequence ID" value="MBJ6362235.1"/>
    <property type="molecule type" value="Genomic_DNA"/>
</dbReference>
<keyword evidence="2" id="KW-1185">Reference proteome</keyword>
<dbReference type="InterPro" id="IPR011330">
    <property type="entry name" value="Glyco_hydro/deAcase_b/a-brl"/>
</dbReference>
<dbReference type="GO" id="GO:0005975">
    <property type="term" value="P:carbohydrate metabolic process"/>
    <property type="evidence" value="ECO:0007669"/>
    <property type="project" value="InterPro"/>
</dbReference>
<sequence length="725" mass="82091">MLLSVYVIVSLIVSVTIVSRKAGIRLSEIKKVHVIFKTHLDIGFTDLAHRVVDRYMNEFIPKAIELSERLDARGGEERFIWTTGSWLMDQALIQADAEGAKRAQKAMQEGRLAWHGLPFTLHTELLDESLFRYGMSIAARLDKKFGKKTISAKMTDVPGHTISMVPLLAESGIKYMHLGVNPTSKNPAVPLMFRWKVDGQEIIVHYAGNYGETFLLEGFEEALVFAHTGDNCGPPSVDGIVEQFESIRARFPGAQVVASTLDNYAESLWAHRHVLPVVTEEIGDTWIHGVGSDPLKTAQFRELSRLRKQWIEQGVLKKDSEAHEKFSNALLLVAEHTWGLDVKKFLPDFKHYSKEAFNEARERDIIPDEAVTDKYSYIGAFAMNEDDRLSAGLFASEGRINSYTQMERSWTEQREYMATALDVLPHELRKEAEARLKPLEVPQGEAKVLCAEQRFQWGGYEVAFGTDGSIVYLKDSKGKVWADADHRIASYVHELFGVENYDAWFRDYMENLIKTHPWADADFGKPGFEYAVPKPTHREYRPILDSLKLIGGDNNGTVVAELRMPQEAVSLYGVPSRLVLVYLQPEDSSELQIQLHTFGKQDCRLPEASWLSINVKVDNPNLWLLDKIGGWISPLRVVKDGNRNLHATDTGALYEGTDGTARVESLDSPLVSPGEPRLVRFDNTFADLDGGIHFNLHNNTWGTNFRMWFGEDMIYRYTVRLRANL</sequence>
<dbReference type="AlphaFoldDB" id="A0A934J3N8"/>
<dbReference type="InterPro" id="IPR027291">
    <property type="entry name" value="Glyco_hydro_38_N_sf"/>
</dbReference>
<gene>
    <name evidence="1" type="ORF">JFN88_13245</name>
</gene>